<protein>
    <submittedName>
        <fullName evidence="2">Uncharacterized protein</fullName>
    </submittedName>
</protein>
<dbReference type="AlphaFoldDB" id="A0A4Y2C8K5"/>
<comment type="caution">
    <text evidence="2">The sequence shown here is derived from an EMBL/GenBank/DDBJ whole genome shotgun (WGS) entry which is preliminary data.</text>
</comment>
<keyword evidence="3" id="KW-1185">Reference proteome</keyword>
<accession>A0A4Y2C8K5</accession>
<name>A0A4Y2C8K5_ARAVE</name>
<feature type="compositionally biased region" description="Basic and acidic residues" evidence="1">
    <location>
        <begin position="58"/>
        <end position="68"/>
    </location>
</feature>
<evidence type="ECO:0000313" key="3">
    <source>
        <dbReference type="Proteomes" id="UP000499080"/>
    </source>
</evidence>
<organism evidence="2 3">
    <name type="scientific">Araneus ventricosus</name>
    <name type="common">Orbweaver spider</name>
    <name type="synonym">Epeira ventricosa</name>
    <dbReference type="NCBI Taxonomy" id="182803"/>
    <lineage>
        <taxon>Eukaryota</taxon>
        <taxon>Metazoa</taxon>
        <taxon>Ecdysozoa</taxon>
        <taxon>Arthropoda</taxon>
        <taxon>Chelicerata</taxon>
        <taxon>Arachnida</taxon>
        <taxon>Araneae</taxon>
        <taxon>Araneomorphae</taxon>
        <taxon>Entelegynae</taxon>
        <taxon>Araneoidea</taxon>
        <taxon>Araneidae</taxon>
        <taxon>Araneus</taxon>
    </lineage>
</organism>
<dbReference type="Proteomes" id="UP000499080">
    <property type="component" value="Unassembled WGS sequence"/>
</dbReference>
<evidence type="ECO:0000313" key="2">
    <source>
        <dbReference type="EMBL" id="GBM00490.1"/>
    </source>
</evidence>
<dbReference type="EMBL" id="BGPR01000157">
    <property type="protein sequence ID" value="GBM00490.1"/>
    <property type="molecule type" value="Genomic_DNA"/>
</dbReference>
<gene>
    <name evidence="2" type="ORF">AVEN_111721_1</name>
</gene>
<reference evidence="2 3" key="1">
    <citation type="journal article" date="2019" name="Sci. Rep.">
        <title>Orb-weaving spider Araneus ventricosus genome elucidates the spidroin gene catalogue.</title>
        <authorList>
            <person name="Kono N."/>
            <person name="Nakamura H."/>
            <person name="Ohtoshi R."/>
            <person name="Moran D.A.P."/>
            <person name="Shinohara A."/>
            <person name="Yoshida Y."/>
            <person name="Fujiwara M."/>
            <person name="Mori M."/>
            <person name="Tomita M."/>
            <person name="Arakawa K."/>
        </authorList>
    </citation>
    <scope>NUCLEOTIDE SEQUENCE [LARGE SCALE GENOMIC DNA]</scope>
</reference>
<sequence>MYDLTCNRPAYTADLQWIRVPNLESSSPGARNLTTRPPRPLIKIARIRHKGTTPGPLKRVELSSERSPRQQSETGDRILTTVTSHSPTPPEGVTFRHLSKGNSTPTPLIFPHEKREPTSLSGGFSLRIRALPLGEEEVWIVEG</sequence>
<feature type="region of interest" description="Disordered" evidence="1">
    <location>
        <begin position="49"/>
        <end position="120"/>
    </location>
</feature>
<evidence type="ECO:0000256" key="1">
    <source>
        <dbReference type="SAM" id="MobiDB-lite"/>
    </source>
</evidence>
<proteinExistence type="predicted"/>